<evidence type="ECO:0000313" key="3">
    <source>
        <dbReference type="Proteomes" id="UP000077355"/>
    </source>
</evidence>
<dbReference type="NCBIfam" id="TIGR02669">
    <property type="entry name" value="SpoIID_LytB"/>
    <property type="match status" value="1"/>
</dbReference>
<protein>
    <submittedName>
        <fullName evidence="2">Sporulation protein</fullName>
    </submittedName>
</protein>
<dbReference type="Proteomes" id="UP000077355">
    <property type="component" value="Unassembled WGS sequence"/>
</dbReference>
<dbReference type="InterPro" id="IPR013486">
    <property type="entry name" value="SpoIID/LytB"/>
</dbReference>
<keyword evidence="3" id="KW-1185">Reference proteome</keyword>
<comment type="caution">
    <text evidence="2">The sequence shown here is derived from an EMBL/GenBank/DDBJ whole genome shotgun (WGS) entry which is preliminary data.</text>
</comment>
<accession>A0A162M9U8</accession>
<gene>
    <name evidence="2" type="ORF">PBAT_22570</name>
</gene>
<dbReference type="InterPro" id="IPR013693">
    <property type="entry name" value="SpoIID/LytB_N"/>
</dbReference>
<name>A0A162M9U8_9BACL</name>
<dbReference type="PANTHER" id="PTHR30032">
    <property type="entry name" value="N-ACETYLMURAMOYL-L-ALANINE AMIDASE-RELATED"/>
    <property type="match status" value="1"/>
</dbReference>
<dbReference type="InterPro" id="IPR051922">
    <property type="entry name" value="Bact_Sporulation_Assoc"/>
</dbReference>
<evidence type="ECO:0000259" key="1">
    <source>
        <dbReference type="Pfam" id="PF08486"/>
    </source>
</evidence>
<dbReference type="Pfam" id="PF08486">
    <property type="entry name" value="SpoIID"/>
    <property type="match status" value="1"/>
</dbReference>
<proteinExistence type="predicted"/>
<dbReference type="RefSeq" id="WP_068652920.1">
    <property type="nucleotide sequence ID" value="NZ_CP043611.1"/>
</dbReference>
<sequence length="704" mass="75519">MFLHMKSKALKWFCKGMLVAAVGTACLPFHDNKVMAAGLIPDSIRVAMFLDLGNTYKSTTQAVTLQSVAPWSAGFNGNDGYHSLINISQSTQVRFSLDSFRVKVLETKDWKTATAASQKLSATNDKPLLFSSTLGGSTVYQLYTGPYATEQAGREAGNRVTQTASAQLNGQVPSLKGSKHWSAGVYSTQAEAQTQQQTIQSAGFDAMTVLQSVPSVGTQYAVWVGEAANDHELAGIQQEMSQRIPTVTLSNVDSSIPALIMRQDVGVNLTSLQTIDHYQISGDTSKLWIPEQSNGIQVTERSKRIYRGNWEISSYNGQIALVNEVPLEQYLYSVVGAEVPSSWPSEALKTQAVAARSYAIFQRNKYKVADVVDTTLSQVYNGTSSEAASVTKAVDDTQGEILMKDGKVVEAIFSSNSGGVTADSSEVWNSNNNTFTTVTSEGDLSAQKSLKMWYHILLNNGQTGYVREDNVKELSTTTASGLAQLTVTSTDTNVRVIPLVQSNVPAVSKLNPGNTAVILDKVAESNTYSWVRGPYTSAKLLKAMKGKGTLVLPSTINSLDVTRRGPSGRVVELQVNGQILDVKYPDMFRSALNGLPSTLFDIASTGSYTVLGSDGTTVKASTSSKTSVISASGTVSLNGTGMVIMNSESKANVLDASDKFIFIGQGNGHGLGLSQWGAKGMADAGNGYQDILKHYYQNVTIAKE</sequence>
<organism evidence="2 3">
    <name type="scientific">Paenibacillus antarcticus</name>
    <dbReference type="NCBI Taxonomy" id="253703"/>
    <lineage>
        <taxon>Bacteria</taxon>
        <taxon>Bacillati</taxon>
        <taxon>Bacillota</taxon>
        <taxon>Bacilli</taxon>
        <taxon>Bacillales</taxon>
        <taxon>Paenibacillaceae</taxon>
        <taxon>Paenibacillus</taxon>
    </lineage>
</organism>
<dbReference type="PROSITE" id="PS51257">
    <property type="entry name" value="PROKAR_LIPOPROTEIN"/>
    <property type="match status" value="1"/>
</dbReference>
<dbReference type="AlphaFoldDB" id="A0A162M9U8"/>
<dbReference type="InterPro" id="IPR036680">
    <property type="entry name" value="SPOR-like_sf"/>
</dbReference>
<dbReference type="EMBL" id="LVJI01000053">
    <property type="protein sequence ID" value="OAB40713.1"/>
    <property type="molecule type" value="Genomic_DNA"/>
</dbReference>
<dbReference type="OrthoDB" id="9794671at2"/>
<dbReference type="GO" id="GO:0042834">
    <property type="term" value="F:peptidoglycan binding"/>
    <property type="evidence" value="ECO:0007669"/>
    <property type="project" value="InterPro"/>
</dbReference>
<feature type="domain" description="Sporulation stage II protein D amidase enhancer LytB N-terminal" evidence="1">
    <location>
        <begin position="315"/>
        <end position="403"/>
    </location>
</feature>
<dbReference type="GO" id="GO:0030435">
    <property type="term" value="P:sporulation resulting in formation of a cellular spore"/>
    <property type="evidence" value="ECO:0007669"/>
    <property type="project" value="InterPro"/>
</dbReference>
<dbReference type="GO" id="GO:0030288">
    <property type="term" value="C:outer membrane-bounded periplasmic space"/>
    <property type="evidence" value="ECO:0007669"/>
    <property type="project" value="TreeGrafter"/>
</dbReference>
<reference evidence="2 3" key="1">
    <citation type="submission" date="2016-03" db="EMBL/GenBank/DDBJ databases">
        <title>Draft genome sequence of Paenibacillus antarcticus CECT 5836.</title>
        <authorList>
            <person name="Shin S.-K."/>
            <person name="Yi H."/>
        </authorList>
    </citation>
    <scope>NUCLEOTIDE SEQUENCE [LARGE SCALE GENOMIC DNA]</scope>
    <source>
        <strain evidence="2 3">CECT 5836</strain>
    </source>
</reference>
<evidence type="ECO:0000313" key="2">
    <source>
        <dbReference type="EMBL" id="OAB40713.1"/>
    </source>
</evidence>
<dbReference type="PANTHER" id="PTHR30032:SF4">
    <property type="entry name" value="AMIDASE ENHANCER"/>
    <property type="match status" value="1"/>
</dbReference>
<dbReference type="SUPFAM" id="SSF110997">
    <property type="entry name" value="Sporulation related repeat"/>
    <property type="match status" value="1"/>
</dbReference>